<keyword evidence="2" id="KW-1185">Reference proteome</keyword>
<name>A0A4V2RY62_9ACTN</name>
<sequence length="293" mass="31493">MEADRVGDVAGAGRLAREMVEVAPRSFKAWFEAGLYSKARGDWADSAARNQRAVELFTARDAGEFDGVNPAAWNLGIAATALGDWATARQAWTAYGIEGVGVGSEPIDGDFGMTPVRLNPDRPSLAHQVSPEFGDAEVVWCWRRSPAHAVISSVPLPESGHRFRDVVLHDGEPKGQRRLGDRDVSVFDELARLDESGLPTWQAQLLGAEPDDLAALAEIIGPKGLGLDDWSGIRMMCSDCSHGSPGAEHDHAAAPTDATVVGLAGSEGDLRACFDEWLADRPHVTLAELTFLW</sequence>
<comment type="caution">
    <text evidence="1">The sequence shown here is derived from an EMBL/GenBank/DDBJ whole genome shotgun (WGS) entry which is preliminary data.</text>
</comment>
<gene>
    <name evidence="1" type="ORF">EV652_11684</name>
</gene>
<dbReference type="Gene3D" id="1.25.40.10">
    <property type="entry name" value="Tetratricopeptide repeat domain"/>
    <property type="match status" value="1"/>
</dbReference>
<dbReference type="EMBL" id="SLWN01000016">
    <property type="protein sequence ID" value="TCO18059.1"/>
    <property type="molecule type" value="Genomic_DNA"/>
</dbReference>
<dbReference type="AlphaFoldDB" id="A0A4V2RY62"/>
<dbReference type="Proteomes" id="UP000294508">
    <property type="component" value="Unassembled WGS sequence"/>
</dbReference>
<dbReference type="InterPro" id="IPR011990">
    <property type="entry name" value="TPR-like_helical_dom_sf"/>
</dbReference>
<accession>A0A4V2RY62</accession>
<evidence type="ECO:0008006" key="3">
    <source>
        <dbReference type="Google" id="ProtNLM"/>
    </source>
</evidence>
<protein>
    <recommendedName>
        <fullName evidence="3">Tetratricopeptide repeat protein</fullName>
    </recommendedName>
</protein>
<reference evidence="1 2" key="1">
    <citation type="journal article" date="2015" name="Stand. Genomic Sci.">
        <title>Genomic Encyclopedia of Bacterial and Archaeal Type Strains, Phase III: the genomes of soil and plant-associated and newly described type strains.</title>
        <authorList>
            <person name="Whitman W.B."/>
            <person name="Woyke T."/>
            <person name="Klenk H.P."/>
            <person name="Zhou Y."/>
            <person name="Lilburn T.G."/>
            <person name="Beck B.J."/>
            <person name="De Vos P."/>
            <person name="Vandamme P."/>
            <person name="Eisen J.A."/>
            <person name="Garrity G."/>
            <person name="Hugenholtz P."/>
            <person name="Kyrpides N.C."/>
        </authorList>
    </citation>
    <scope>NUCLEOTIDE SEQUENCE [LARGE SCALE GENOMIC DNA]</scope>
    <source>
        <strain evidence="1 2">VKM Ac-2572</strain>
    </source>
</reference>
<evidence type="ECO:0000313" key="2">
    <source>
        <dbReference type="Proteomes" id="UP000294508"/>
    </source>
</evidence>
<organism evidence="1 2">
    <name type="scientific">Kribbella steppae</name>
    <dbReference type="NCBI Taxonomy" id="2512223"/>
    <lineage>
        <taxon>Bacteria</taxon>
        <taxon>Bacillati</taxon>
        <taxon>Actinomycetota</taxon>
        <taxon>Actinomycetes</taxon>
        <taxon>Propionibacteriales</taxon>
        <taxon>Kribbellaceae</taxon>
        <taxon>Kribbella</taxon>
    </lineage>
</organism>
<proteinExistence type="predicted"/>
<evidence type="ECO:0000313" key="1">
    <source>
        <dbReference type="EMBL" id="TCO18059.1"/>
    </source>
</evidence>
<dbReference type="SUPFAM" id="SSF48452">
    <property type="entry name" value="TPR-like"/>
    <property type="match status" value="1"/>
</dbReference>